<reference evidence="19 20" key="1">
    <citation type="submission" date="2024-06" db="EMBL/GenBank/DDBJ databases">
        <title>The Natural Products Discovery Center: Release of the First 8490 Sequenced Strains for Exploring Actinobacteria Biosynthetic Diversity.</title>
        <authorList>
            <person name="Kalkreuter E."/>
            <person name="Kautsar S.A."/>
            <person name="Yang D."/>
            <person name="Bader C.D."/>
            <person name="Teijaro C.N."/>
            <person name="Fluegel L."/>
            <person name="Davis C.M."/>
            <person name="Simpson J.R."/>
            <person name="Lauterbach L."/>
            <person name="Steele A.D."/>
            <person name="Gui C."/>
            <person name="Meng S."/>
            <person name="Li G."/>
            <person name="Viehrig K."/>
            <person name="Ye F."/>
            <person name="Su P."/>
            <person name="Kiefer A.F."/>
            <person name="Nichols A."/>
            <person name="Cepeda A.J."/>
            <person name="Yan W."/>
            <person name="Fan B."/>
            <person name="Jiang Y."/>
            <person name="Adhikari A."/>
            <person name="Zheng C.-J."/>
            <person name="Schuster L."/>
            <person name="Cowan T.M."/>
            <person name="Smanski M.J."/>
            <person name="Chevrette M.G."/>
            <person name="De Carvalho L.P.S."/>
            <person name="Shen B."/>
        </authorList>
    </citation>
    <scope>NUCLEOTIDE SEQUENCE [LARGE SCALE GENOMIC DNA]</scope>
    <source>
        <strain evidence="19 20">NPDC038104</strain>
    </source>
</reference>
<dbReference type="PROSITE" id="PS50109">
    <property type="entry name" value="HIS_KIN"/>
    <property type="match status" value="1"/>
</dbReference>
<sequence length="409" mass="43398">MRHTRHRSPESSEPTADPDARWLGPVVHLAFYALLGGSLVRYLLRHPPGPGVTWVVVSAALLALLYALGPVAGPARGRDRPASRPLVWLVAVVAAWSVLTVLAPSFAWCAAPLLILALRSLPAGAAIPLACLLTVLVVVSLQRLSDGFDPAVLVTPPAVAALMTGVFLHMERQAERRRALIEDLLRTRRDLAATERREGALAERARLSMEIHDTLAQGLSSQKMLLQAADRVWESDPAAAREHVREAARGAGRDLAEARRFVHDLAPADLADGGSLLAALRRLAERGTKDGLTVRHHIEGVPLPLPERGEAALLRVAQGALANVRQHAGATRAAVTLSYLDDQVVLDVADDGRGFDPGALPAPGREGGHGLPAMRARVAQLGGTLTVESAPGEGTVLTASIPLTPPEPR</sequence>
<comment type="caution">
    <text evidence="19">The sequence shown here is derived from an EMBL/GenBank/DDBJ whole genome shotgun (WGS) entry which is preliminary data.</text>
</comment>
<evidence type="ECO:0000313" key="20">
    <source>
        <dbReference type="Proteomes" id="UP001550850"/>
    </source>
</evidence>
<evidence type="ECO:0000256" key="10">
    <source>
        <dbReference type="ARBA" id="ARBA00022777"/>
    </source>
</evidence>
<dbReference type="PANTHER" id="PTHR24421">
    <property type="entry name" value="NITRATE/NITRITE SENSOR PROTEIN NARX-RELATED"/>
    <property type="match status" value="1"/>
</dbReference>
<keyword evidence="10 19" id="KW-0418">Kinase</keyword>
<evidence type="ECO:0000256" key="6">
    <source>
        <dbReference type="ARBA" id="ARBA00022485"/>
    </source>
</evidence>
<evidence type="ECO:0000256" key="12">
    <source>
        <dbReference type="ARBA" id="ARBA00023012"/>
    </source>
</evidence>
<protein>
    <recommendedName>
        <fullName evidence="5">Oxygen sensor histidine kinase NreB</fullName>
        <ecNumber evidence="4">2.7.13.3</ecNumber>
    </recommendedName>
    <alternativeName>
        <fullName evidence="15">Nitrogen regulation protein B</fullName>
    </alternativeName>
</protein>
<keyword evidence="11" id="KW-0408">Iron</keyword>
<dbReference type="InterPro" id="IPR003594">
    <property type="entry name" value="HATPase_dom"/>
</dbReference>
<name>A0ABV2YKP2_9ACTN</name>
<keyword evidence="20" id="KW-1185">Reference proteome</keyword>
<keyword evidence="17" id="KW-1133">Transmembrane helix</keyword>
<gene>
    <name evidence="19" type="ORF">AB0E65_19145</name>
</gene>
<dbReference type="RefSeq" id="WP_108956855.1">
    <property type="nucleotide sequence ID" value="NZ_BEVZ01000009.1"/>
</dbReference>
<comment type="cofactor">
    <cofactor evidence="2">
        <name>[4Fe-4S] cluster</name>
        <dbReference type="ChEBI" id="CHEBI:49883"/>
    </cofactor>
</comment>
<dbReference type="InterPro" id="IPR005467">
    <property type="entry name" value="His_kinase_dom"/>
</dbReference>
<dbReference type="Gene3D" id="1.20.5.1930">
    <property type="match status" value="1"/>
</dbReference>
<dbReference type="InterPro" id="IPR036890">
    <property type="entry name" value="HATPase_C_sf"/>
</dbReference>
<dbReference type="InterPro" id="IPR017205">
    <property type="entry name" value="Sig_transdc_His_kinase_ChrS"/>
</dbReference>
<dbReference type="Gene3D" id="3.30.565.10">
    <property type="entry name" value="Histidine kinase-like ATPase, C-terminal domain"/>
    <property type="match status" value="1"/>
</dbReference>
<feature type="transmembrane region" description="Helical" evidence="17">
    <location>
        <begin position="150"/>
        <end position="168"/>
    </location>
</feature>
<evidence type="ECO:0000256" key="4">
    <source>
        <dbReference type="ARBA" id="ARBA00012438"/>
    </source>
</evidence>
<evidence type="ECO:0000256" key="2">
    <source>
        <dbReference type="ARBA" id="ARBA00001966"/>
    </source>
</evidence>
<organism evidence="19 20">
    <name type="scientific">Streptomyces fragilis</name>
    <dbReference type="NCBI Taxonomy" id="67301"/>
    <lineage>
        <taxon>Bacteria</taxon>
        <taxon>Bacillati</taxon>
        <taxon>Actinomycetota</taxon>
        <taxon>Actinomycetes</taxon>
        <taxon>Kitasatosporales</taxon>
        <taxon>Streptomycetaceae</taxon>
        <taxon>Streptomyces</taxon>
    </lineage>
</organism>
<dbReference type="Pfam" id="PF02518">
    <property type="entry name" value="HATPase_c"/>
    <property type="match status" value="1"/>
</dbReference>
<dbReference type="InterPro" id="IPR011712">
    <property type="entry name" value="Sig_transdc_His_kin_sub3_dim/P"/>
</dbReference>
<keyword evidence="6" id="KW-0004">4Fe-4S</keyword>
<evidence type="ECO:0000313" key="19">
    <source>
        <dbReference type="EMBL" id="MEU3556304.1"/>
    </source>
</evidence>
<evidence type="ECO:0000256" key="3">
    <source>
        <dbReference type="ARBA" id="ARBA00004496"/>
    </source>
</evidence>
<dbReference type="EMBL" id="JBEZUR010000030">
    <property type="protein sequence ID" value="MEU3556304.1"/>
    <property type="molecule type" value="Genomic_DNA"/>
</dbReference>
<dbReference type="InterPro" id="IPR004358">
    <property type="entry name" value="Sig_transdc_His_kin-like_C"/>
</dbReference>
<feature type="transmembrane region" description="Helical" evidence="17">
    <location>
        <begin position="51"/>
        <end position="68"/>
    </location>
</feature>
<dbReference type="SUPFAM" id="SSF55874">
    <property type="entry name" value="ATPase domain of HSP90 chaperone/DNA topoisomerase II/histidine kinase"/>
    <property type="match status" value="1"/>
</dbReference>
<keyword evidence="8" id="KW-0808">Transferase</keyword>
<evidence type="ECO:0000259" key="18">
    <source>
        <dbReference type="PROSITE" id="PS50109"/>
    </source>
</evidence>
<comment type="function">
    <text evidence="14">Member of the two-component regulatory system NreB/NreC involved in the control of dissimilatory nitrate/nitrite reduction in response to oxygen. NreB functions as a direct oxygen sensor histidine kinase which is autophosphorylated, in the absence of oxygen, probably at the conserved histidine residue, and transfers its phosphate group probably to a conserved aspartate residue of NreC. NreB/NreC activates the expression of the nitrate (narGHJI) and nitrite (nir) reductase operons, as well as the putative nitrate transporter gene narT.</text>
</comment>
<keyword evidence="12" id="KW-0902">Two-component regulatory system</keyword>
<evidence type="ECO:0000256" key="15">
    <source>
        <dbReference type="ARBA" id="ARBA00030800"/>
    </source>
</evidence>
<dbReference type="SMART" id="SM00387">
    <property type="entry name" value="HATPase_c"/>
    <property type="match status" value="1"/>
</dbReference>
<dbReference type="InterPro" id="IPR050482">
    <property type="entry name" value="Sensor_HK_TwoCompSys"/>
</dbReference>
<evidence type="ECO:0000256" key="8">
    <source>
        <dbReference type="ARBA" id="ARBA00022679"/>
    </source>
</evidence>
<dbReference type="Pfam" id="PF07730">
    <property type="entry name" value="HisKA_3"/>
    <property type="match status" value="1"/>
</dbReference>
<keyword evidence="13" id="KW-0411">Iron-sulfur</keyword>
<dbReference type="GO" id="GO:0016301">
    <property type="term" value="F:kinase activity"/>
    <property type="evidence" value="ECO:0007669"/>
    <property type="project" value="UniProtKB-KW"/>
</dbReference>
<evidence type="ECO:0000256" key="17">
    <source>
        <dbReference type="SAM" id="Phobius"/>
    </source>
</evidence>
<comment type="catalytic activity">
    <reaction evidence="1">
        <text>ATP + protein L-histidine = ADP + protein N-phospho-L-histidine.</text>
        <dbReference type="EC" id="2.7.13.3"/>
    </reaction>
</comment>
<evidence type="ECO:0000256" key="16">
    <source>
        <dbReference type="SAM" id="MobiDB-lite"/>
    </source>
</evidence>
<dbReference type="EC" id="2.7.13.3" evidence="4"/>
<comment type="subcellular location">
    <subcellularLocation>
        <location evidence="3">Cytoplasm</location>
    </subcellularLocation>
</comment>
<evidence type="ECO:0000256" key="1">
    <source>
        <dbReference type="ARBA" id="ARBA00000085"/>
    </source>
</evidence>
<dbReference type="PANTHER" id="PTHR24421:SF62">
    <property type="entry name" value="SENSORY TRANSDUCTION HISTIDINE KINASE"/>
    <property type="match status" value="1"/>
</dbReference>
<feature type="domain" description="Histidine kinase" evidence="18">
    <location>
        <begin position="206"/>
        <end position="405"/>
    </location>
</feature>
<feature type="transmembrane region" description="Helical" evidence="17">
    <location>
        <begin position="88"/>
        <end position="118"/>
    </location>
</feature>
<keyword evidence="9" id="KW-0479">Metal-binding</keyword>
<feature type="region of interest" description="Disordered" evidence="16">
    <location>
        <begin position="389"/>
        <end position="409"/>
    </location>
</feature>
<evidence type="ECO:0000256" key="5">
    <source>
        <dbReference type="ARBA" id="ARBA00017322"/>
    </source>
</evidence>
<feature type="transmembrane region" description="Helical" evidence="17">
    <location>
        <begin position="125"/>
        <end position="144"/>
    </location>
</feature>
<dbReference type="Proteomes" id="UP001550850">
    <property type="component" value="Unassembled WGS sequence"/>
</dbReference>
<dbReference type="PRINTS" id="PR00344">
    <property type="entry name" value="BCTRLSENSOR"/>
</dbReference>
<dbReference type="CDD" id="cd16917">
    <property type="entry name" value="HATPase_UhpB-NarQ-NarX-like"/>
    <property type="match status" value="1"/>
</dbReference>
<evidence type="ECO:0000256" key="9">
    <source>
        <dbReference type="ARBA" id="ARBA00022723"/>
    </source>
</evidence>
<evidence type="ECO:0000256" key="11">
    <source>
        <dbReference type="ARBA" id="ARBA00023004"/>
    </source>
</evidence>
<feature type="transmembrane region" description="Helical" evidence="17">
    <location>
        <begin position="22"/>
        <end position="44"/>
    </location>
</feature>
<proteinExistence type="predicted"/>
<accession>A0ABV2YKP2</accession>
<dbReference type="PIRSF" id="PIRSF037434">
    <property type="entry name" value="STHK_ChrS"/>
    <property type="match status" value="1"/>
</dbReference>
<evidence type="ECO:0000256" key="13">
    <source>
        <dbReference type="ARBA" id="ARBA00023014"/>
    </source>
</evidence>
<keyword evidence="7" id="KW-0963">Cytoplasm</keyword>
<evidence type="ECO:0000256" key="14">
    <source>
        <dbReference type="ARBA" id="ARBA00024827"/>
    </source>
</evidence>
<keyword evidence="17" id="KW-0472">Membrane</keyword>
<keyword evidence="17" id="KW-0812">Transmembrane</keyword>
<evidence type="ECO:0000256" key="7">
    <source>
        <dbReference type="ARBA" id="ARBA00022490"/>
    </source>
</evidence>